<dbReference type="InterPro" id="IPR050600">
    <property type="entry name" value="SETD3_SETD6_MTase"/>
</dbReference>
<dbReference type="GO" id="GO:0016279">
    <property type="term" value="F:protein-lysine N-methyltransferase activity"/>
    <property type="evidence" value="ECO:0007669"/>
    <property type="project" value="TreeGrafter"/>
</dbReference>
<dbReference type="InterPro" id="IPR001214">
    <property type="entry name" value="SET_dom"/>
</dbReference>
<feature type="domain" description="SET" evidence="2">
    <location>
        <begin position="24"/>
        <end position="270"/>
    </location>
</feature>
<evidence type="ECO:0000259" key="2">
    <source>
        <dbReference type="PROSITE" id="PS50280"/>
    </source>
</evidence>
<dbReference type="PANTHER" id="PTHR13271">
    <property type="entry name" value="UNCHARACTERIZED PUTATIVE METHYLTRANSFERASE"/>
    <property type="match status" value="1"/>
</dbReference>
<dbReference type="AlphaFoldDB" id="A0A9P8WHF0"/>
<dbReference type="GO" id="GO:0005634">
    <property type="term" value="C:nucleus"/>
    <property type="evidence" value="ECO:0007669"/>
    <property type="project" value="TreeGrafter"/>
</dbReference>
<organism evidence="3 4">
    <name type="scientific">Thelonectria olida</name>
    <dbReference type="NCBI Taxonomy" id="1576542"/>
    <lineage>
        <taxon>Eukaryota</taxon>
        <taxon>Fungi</taxon>
        <taxon>Dikarya</taxon>
        <taxon>Ascomycota</taxon>
        <taxon>Pezizomycotina</taxon>
        <taxon>Sordariomycetes</taxon>
        <taxon>Hypocreomycetidae</taxon>
        <taxon>Hypocreales</taxon>
        <taxon>Nectriaceae</taxon>
        <taxon>Thelonectria</taxon>
    </lineage>
</organism>
<evidence type="ECO:0000313" key="3">
    <source>
        <dbReference type="EMBL" id="KAH6899650.1"/>
    </source>
</evidence>
<comment type="caution">
    <text evidence="3">The sequence shown here is derived from an EMBL/GenBank/DDBJ whole genome shotgun (WGS) entry which is preliminary data.</text>
</comment>
<sequence length="493" mass="55537">MPSTSTLPIDAFPTWVRFNDVQFDNTKLAETDTKGLGLVAATDLKKTAASGEGNGDVGESPKTLLRIPHDLVLSAATVKEYANVDQNFRQLLQVAGHQSTRQDILLYLMAHLVSSNRSNVGSRGCASTPWTEYLKFLPRQVPVPTMWTEDERALLRGTSLEAALESKLVTLTGQFDELHEKSSGLAFWNSLFWENETATIQDWVLVEAWYRSRCLELPRAGVAMVPALDMVNHSHRPTAYYEEDEQDGVVLILRPGVEVTGGEEVTISYGEDKSAAEMLFSYGFIDSDCAVRNLVLPLDAMPEDPLRKAKLHIFKERPVLQLSRTDGGLEWSSAFAYLMTLNEEDGLEFRVLQGTDGERQLRLFWQEKDVTGRAHDFETLIEGHPLQQIFRLRVVVILHELVSMQLMRLSSDFSHDQLEPLRRAGQVREECIRGAVRLREIEARVLESAVETLDNERTHLLADDHVVEYLGSMEASESRQAEDSQANEEDDFS</sequence>
<dbReference type="PROSITE" id="PS50280">
    <property type="entry name" value="SET"/>
    <property type="match status" value="1"/>
</dbReference>
<dbReference type="OrthoDB" id="441812at2759"/>
<accession>A0A9P8WHF0</accession>
<evidence type="ECO:0000313" key="4">
    <source>
        <dbReference type="Proteomes" id="UP000777438"/>
    </source>
</evidence>
<protein>
    <recommendedName>
        <fullName evidence="2">SET domain-containing protein</fullName>
    </recommendedName>
</protein>
<name>A0A9P8WHF0_9HYPO</name>
<dbReference type="EMBL" id="JAGPYM010000001">
    <property type="protein sequence ID" value="KAH6899650.1"/>
    <property type="molecule type" value="Genomic_DNA"/>
</dbReference>
<dbReference type="CDD" id="cd10527">
    <property type="entry name" value="SET_LSMT"/>
    <property type="match status" value="1"/>
</dbReference>
<dbReference type="SUPFAM" id="SSF82199">
    <property type="entry name" value="SET domain"/>
    <property type="match status" value="1"/>
</dbReference>
<reference evidence="3 4" key="1">
    <citation type="journal article" date="2021" name="Nat. Commun.">
        <title>Genetic determinants of endophytism in the Arabidopsis root mycobiome.</title>
        <authorList>
            <person name="Mesny F."/>
            <person name="Miyauchi S."/>
            <person name="Thiergart T."/>
            <person name="Pickel B."/>
            <person name="Atanasova L."/>
            <person name="Karlsson M."/>
            <person name="Huettel B."/>
            <person name="Barry K.W."/>
            <person name="Haridas S."/>
            <person name="Chen C."/>
            <person name="Bauer D."/>
            <person name="Andreopoulos W."/>
            <person name="Pangilinan J."/>
            <person name="LaButti K."/>
            <person name="Riley R."/>
            <person name="Lipzen A."/>
            <person name="Clum A."/>
            <person name="Drula E."/>
            <person name="Henrissat B."/>
            <person name="Kohler A."/>
            <person name="Grigoriev I.V."/>
            <person name="Martin F.M."/>
            <person name="Hacquard S."/>
        </authorList>
    </citation>
    <scope>NUCLEOTIDE SEQUENCE [LARGE SCALE GENOMIC DNA]</scope>
    <source>
        <strain evidence="3 4">MPI-CAGE-CH-0241</strain>
    </source>
</reference>
<gene>
    <name evidence="3" type="ORF">B0T10DRAFT_1473</name>
</gene>
<evidence type="ECO:0000256" key="1">
    <source>
        <dbReference type="SAM" id="MobiDB-lite"/>
    </source>
</evidence>
<feature type="region of interest" description="Disordered" evidence="1">
    <location>
        <begin position="474"/>
        <end position="493"/>
    </location>
</feature>
<dbReference type="Gene3D" id="3.90.1410.10">
    <property type="entry name" value="set domain protein methyltransferase, domain 1"/>
    <property type="match status" value="1"/>
</dbReference>
<dbReference type="InterPro" id="IPR046341">
    <property type="entry name" value="SET_dom_sf"/>
</dbReference>
<dbReference type="Proteomes" id="UP000777438">
    <property type="component" value="Unassembled WGS sequence"/>
</dbReference>
<dbReference type="PANTHER" id="PTHR13271:SF76">
    <property type="entry name" value="SET DOMAIN-CONTAINING PROTEIN 8"/>
    <property type="match status" value="1"/>
</dbReference>
<keyword evidence="4" id="KW-1185">Reference proteome</keyword>
<proteinExistence type="predicted"/>